<gene>
    <name evidence="2" type="ORF">S01H4_54202</name>
</gene>
<dbReference type="EMBL" id="BART01031168">
    <property type="protein sequence ID" value="GAH11437.1"/>
    <property type="molecule type" value="Genomic_DNA"/>
</dbReference>
<dbReference type="Pfam" id="PF13148">
    <property type="entry name" value="DUF3987"/>
    <property type="match status" value="1"/>
</dbReference>
<dbReference type="InterPro" id="IPR025048">
    <property type="entry name" value="DUF3987"/>
</dbReference>
<evidence type="ECO:0000256" key="1">
    <source>
        <dbReference type="SAM" id="MobiDB-lite"/>
    </source>
</evidence>
<protein>
    <submittedName>
        <fullName evidence="2">Uncharacterized protein</fullName>
    </submittedName>
</protein>
<evidence type="ECO:0000313" key="2">
    <source>
        <dbReference type="EMBL" id="GAH11437.1"/>
    </source>
</evidence>
<accession>X1CUG0</accession>
<feature type="region of interest" description="Disordered" evidence="1">
    <location>
        <begin position="1"/>
        <end position="20"/>
    </location>
</feature>
<sequence>LPSVKKSPAQDKATQPIKDLDSVAWKEHQEQERENAALAHQRTAEIKALQARLTAHFKAGTDDTDPASIGERIAELEQEAADLQPRRYFTNDSTIEKLVELLSVNTIGLLLLRDELIGWLKTMERDGHEGDRAFYLEAWAGNGSIYHDRIGRGTQRCEALCLSIFGGIQPGPLTAYVSDAMGSSHRADGLLQRFQMMVWPDPSQKWEYVDELLNPDAYRLAFSVFKHLNERPRKTLDYETPADRFNACVASIH</sequence>
<comment type="caution">
    <text evidence="2">The sequence shown here is derived from an EMBL/GenBank/DDBJ whole genome shotgun (WGS) entry which is preliminary data.</text>
</comment>
<reference evidence="2" key="1">
    <citation type="journal article" date="2014" name="Front. Microbiol.">
        <title>High frequency of phylogenetically diverse reductive dehalogenase-homologous genes in deep subseafloor sedimentary metagenomes.</title>
        <authorList>
            <person name="Kawai M."/>
            <person name="Futagami T."/>
            <person name="Toyoda A."/>
            <person name="Takaki Y."/>
            <person name="Nishi S."/>
            <person name="Hori S."/>
            <person name="Arai W."/>
            <person name="Tsubouchi T."/>
            <person name="Morono Y."/>
            <person name="Uchiyama I."/>
            <person name="Ito T."/>
            <person name="Fujiyama A."/>
            <person name="Inagaki F."/>
            <person name="Takami H."/>
        </authorList>
    </citation>
    <scope>NUCLEOTIDE SEQUENCE</scope>
    <source>
        <strain evidence="2">Expedition CK06-06</strain>
    </source>
</reference>
<organism evidence="2">
    <name type="scientific">marine sediment metagenome</name>
    <dbReference type="NCBI Taxonomy" id="412755"/>
    <lineage>
        <taxon>unclassified sequences</taxon>
        <taxon>metagenomes</taxon>
        <taxon>ecological metagenomes</taxon>
    </lineage>
</organism>
<proteinExistence type="predicted"/>
<dbReference type="AlphaFoldDB" id="X1CUG0"/>
<feature type="non-terminal residue" evidence="2">
    <location>
        <position position="1"/>
    </location>
</feature>
<name>X1CUG0_9ZZZZ</name>